<dbReference type="InterPro" id="IPR043504">
    <property type="entry name" value="Peptidase_S1_PA_chymotrypsin"/>
</dbReference>
<evidence type="ECO:0000256" key="2">
    <source>
        <dbReference type="ARBA" id="ARBA00022670"/>
    </source>
</evidence>
<evidence type="ECO:0000256" key="1">
    <source>
        <dbReference type="ARBA" id="ARBA00007664"/>
    </source>
</evidence>
<keyword evidence="6" id="KW-0865">Zymogen</keyword>
<keyword evidence="2" id="KW-0645">Protease</keyword>
<dbReference type="PIRSF" id="PIRSF001134">
    <property type="entry name" value="Streptogrisin"/>
    <property type="match status" value="1"/>
</dbReference>
<keyword evidence="12" id="KW-1185">Reference proteome</keyword>
<organism evidence="11 12">
    <name type="scientific">Kibdelosporangium banguiense</name>
    <dbReference type="NCBI Taxonomy" id="1365924"/>
    <lineage>
        <taxon>Bacteria</taxon>
        <taxon>Bacillati</taxon>
        <taxon>Actinomycetota</taxon>
        <taxon>Actinomycetes</taxon>
        <taxon>Pseudonocardiales</taxon>
        <taxon>Pseudonocardiaceae</taxon>
        <taxon>Kibdelosporangium</taxon>
    </lineage>
</organism>
<evidence type="ECO:0000256" key="4">
    <source>
        <dbReference type="ARBA" id="ARBA00022801"/>
    </source>
</evidence>
<gene>
    <name evidence="11" type="ORF">JOF56_000554</name>
</gene>
<evidence type="ECO:0000313" key="11">
    <source>
        <dbReference type="EMBL" id="MBP2320169.1"/>
    </source>
</evidence>
<name>A0ABS4T8C4_9PSEU</name>
<dbReference type="EC" id="3.4.21.-" evidence="11"/>
<dbReference type="CDD" id="cd21112">
    <property type="entry name" value="alphaLP-like"/>
    <property type="match status" value="1"/>
</dbReference>
<feature type="domain" description="Peptidase S1A alpha-lytic prodomain" evidence="10">
    <location>
        <begin position="128"/>
        <end position="181"/>
    </location>
</feature>
<dbReference type="InterPro" id="IPR001254">
    <property type="entry name" value="Trypsin_dom"/>
</dbReference>
<comment type="similarity">
    <text evidence="1">Belongs to the peptidase S1 family.</text>
</comment>
<accession>A0ABS4T8C4</accession>
<dbReference type="Gene3D" id="2.40.10.10">
    <property type="entry name" value="Trypsin-like serine proteases"/>
    <property type="match status" value="2"/>
</dbReference>
<dbReference type="Pfam" id="PF00089">
    <property type="entry name" value="Trypsin"/>
    <property type="match status" value="1"/>
</dbReference>
<dbReference type="EMBL" id="JAGINW010000001">
    <property type="protein sequence ID" value="MBP2320169.1"/>
    <property type="molecule type" value="Genomic_DNA"/>
</dbReference>
<keyword evidence="5" id="KW-0720">Serine protease</keyword>
<keyword evidence="3 8" id="KW-0732">Signal</keyword>
<reference evidence="11 12" key="1">
    <citation type="submission" date="2021-03" db="EMBL/GenBank/DDBJ databases">
        <title>Sequencing the genomes of 1000 actinobacteria strains.</title>
        <authorList>
            <person name="Klenk H.-P."/>
        </authorList>
    </citation>
    <scope>NUCLEOTIDE SEQUENCE [LARGE SCALE GENOMIC DNA]</scope>
    <source>
        <strain evidence="11 12">DSM 46670</strain>
    </source>
</reference>
<dbReference type="PROSITE" id="PS00134">
    <property type="entry name" value="TRYPSIN_HIS"/>
    <property type="match status" value="1"/>
</dbReference>
<dbReference type="InterPro" id="IPR033116">
    <property type="entry name" value="TRYPSIN_SER"/>
</dbReference>
<keyword evidence="7" id="KW-1015">Disulfide bond</keyword>
<dbReference type="Gene3D" id="3.30.300.50">
    <property type="match status" value="2"/>
</dbReference>
<feature type="domain" description="Peptidase S1" evidence="9">
    <location>
        <begin position="201"/>
        <end position="379"/>
    </location>
</feature>
<dbReference type="PRINTS" id="PR00861">
    <property type="entry name" value="ALYTICPTASE"/>
</dbReference>
<feature type="chain" id="PRO_5045953469" evidence="8">
    <location>
        <begin position="30"/>
        <end position="390"/>
    </location>
</feature>
<dbReference type="SUPFAM" id="SSF50494">
    <property type="entry name" value="Trypsin-like serine proteases"/>
    <property type="match status" value="1"/>
</dbReference>
<evidence type="ECO:0000313" key="12">
    <source>
        <dbReference type="Proteomes" id="UP001519332"/>
    </source>
</evidence>
<feature type="signal peptide" evidence="8">
    <location>
        <begin position="1"/>
        <end position="29"/>
    </location>
</feature>
<dbReference type="InterPro" id="IPR009003">
    <property type="entry name" value="Peptidase_S1_PA"/>
</dbReference>
<proteinExistence type="inferred from homology"/>
<dbReference type="InterPro" id="IPR035070">
    <property type="entry name" value="Streptogrisin_prodomain"/>
</dbReference>
<evidence type="ECO:0000256" key="6">
    <source>
        <dbReference type="ARBA" id="ARBA00023145"/>
    </source>
</evidence>
<evidence type="ECO:0000259" key="10">
    <source>
        <dbReference type="Pfam" id="PF02983"/>
    </source>
</evidence>
<keyword evidence="4 11" id="KW-0378">Hydrolase</keyword>
<dbReference type="Proteomes" id="UP001519332">
    <property type="component" value="Unassembled WGS sequence"/>
</dbReference>
<evidence type="ECO:0000256" key="7">
    <source>
        <dbReference type="ARBA" id="ARBA00023157"/>
    </source>
</evidence>
<protein>
    <submittedName>
        <fullName evidence="11">Streptogrisin C</fullName>
        <ecNumber evidence="11">3.4.21.-</ecNumber>
    </submittedName>
</protein>
<sequence length="390" mass="40039">MNEARPINRKILLGLVIGVTLAASLSAVAATNRDPVDQQTVEVGAATPLDPPMRQDVKLTAQEAKNRAREEAALSKTVSKLRRDLGNAYAGAWYDASKRKLMVGIIDRTYVGAVRQAGAEPRLLKNNLVGLTGAKARIDRMGASAPSAIVAWYVDPPTNTVVIEAKKDPAADSFIERAKGNGDLVRVSWTTKGAQTFADVIGGRGYTIGGSRCSIGFSANGASGTKHIVTAGHCTASGGLVLADGVELGRVNAGIFDTDGDFGLIDITDPVAVTTASVDTRDGGPITVTGTEQAPIGASVCRSGQTSGFACGEVTAIDETVNYGDGKIVRGLTRTSICGEPGDSGGPFLSGTQAQGVASGGIGDCTNNGTTFFQPINEATTKLGVSIVVG</sequence>
<evidence type="ECO:0000256" key="8">
    <source>
        <dbReference type="SAM" id="SignalP"/>
    </source>
</evidence>
<dbReference type="RefSeq" id="WP_209634051.1">
    <property type="nucleotide sequence ID" value="NZ_JAGINW010000001.1"/>
</dbReference>
<comment type="caution">
    <text evidence="11">The sequence shown here is derived from an EMBL/GenBank/DDBJ whole genome shotgun (WGS) entry which is preliminary data.</text>
</comment>
<dbReference type="InterPro" id="IPR001316">
    <property type="entry name" value="Pept_S1A_streptogrisin"/>
</dbReference>
<dbReference type="GO" id="GO:0016787">
    <property type="term" value="F:hydrolase activity"/>
    <property type="evidence" value="ECO:0007669"/>
    <property type="project" value="UniProtKB-KW"/>
</dbReference>
<evidence type="ECO:0000256" key="3">
    <source>
        <dbReference type="ARBA" id="ARBA00022729"/>
    </source>
</evidence>
<dbReference type="InterPro" id="IPR004236">
    <property type="entry name" value="Pept_S1_alpha_lytic"/>
</dbReference>
<dbReference type="InterPro" id="IPR018114">
    <property type="entry name" value="TRYPSIN_HIS"/>
</dbReference>
<evidence type="ECO:0000256" key="5">
    <source>
        <dbReference type="ARBA" id="ARBA00022825"/>
    </source>
</evidence>
<dbReference type="PROSITE" id="PS00135">
    <property type="entry name" value="TRYPSIN_SER"/>
    <property type="match status" value="1"/>
</dbReference>
<dbReference type="Pfam" id="PF02983">
    <property type="entry name" value="Pro_Al_protease"/>
    <property type="match status" value="1"/>
</dbReference>
<evidence type="ECO:0000259" key="9">
    <source>
        <dbReference type="Pfam" id="PF00089"/>
    </source>
</evidence>